<evidence type="ECO:0000256" key="6">
    <source>
        <dbReference type="SAM" id="Phobius"/>
    </source>
</evidence>
<evidence type="ECO:0000256" key="4">
    <source>
        <dbReference type="ARBA" id="ARBA00022989"/>
    </source>
</evidence>
<keyword evidence="2" id="KW-1003">Cell membrane</keyword>
<comment type="caution">
    <text evidence="7">The sequence shown here is derived from an EMBL/GenBank/DDBJ whole genome shotgun (WGS) entry which is preliminary data.</text>
</comment>
<comment type="subcellular location">
    <subcellularLocation>
        <location evidence="1">Cell membrane</location>
        <topology evidence="1">Multi-pass membrane protein</topology>
    </subcellularLocation>
</comment>
<feature type="transmembrane region" description="Helical" evidence="6">
    <location>
        <begin position="188"/>
        <end position="206"/>
    </location>
</feature>
<feature type="transmembrane region" description="Helical" evidence="6">
    <location>
        <begin position="72"/>
        <end position="92"/>
    </location>
</feature>
<keyword evidence="4 6" id="KW-1133">Transmembrane helix</keyword>
<dbReference type="InterPro" id="IPR001123">
    <property type="entry name" value="LeuE-type"/>
</dbReference>
<dbReference type="Pfam" id="PF01810">
    <property type="entry name" value="LysE"/>
    <property type="match status" value="1"/>
</dbReference>
<dbReference type="PIRSF" id="PIRSF006324">
    <property type="entry name" value="LeuE"/>
    <property type="match status" value="1"/>
</dbReference>
<dbReference type="EMBL" id="JBAWKS010000001">
    <property type="protein sequence ID" value="MEI4548552.1"/>
    <property type="molecule type" value="Genomic_DNA"/>
</dbReference>
<feature type="transmembrane region" description="Helical" evidence="6">
    <location>
        <begin position="154"/>
        <end position="176"/>
    </location>
</feature>
<accession>A0ABU8ENK5</accession>
<evidence type="ECO:0000256" key="2">
    <source>
        <dbReference type="ARBA" id="ARBA00022475"/>
    </source>
</evidence>
<feature type="transmembrane region" description="Helical" evidence="6">
    <location>
        <begin position="41"/>
        <end position="66"/>
    </location>
</feature>
<evidence type="ECO:0000256" key="1">
    <source>
        <dbReference type="ARBA" id="ARBA00004651"/>
    </source>
</evidence>
<evidence type="ECO:0000256" key="5">
    <source>
        <dbReference type="ARBA" id="ARBA00023136"/>
    </source>
</evidence>
<dbReference type="Proteomes" id="UP001382455">
    <property type="component" value="Unassembled WGS sequence"/>
</dbReference>
<reference evidence="7 8" key="1">
    <citation type="submission" date="2023-12" db="EMBL/GenBank/DDBJ databases">
        <title>Friends and Foes: Symbiotic and Algicidal bacterial influence on Karenia brevis blooms.</title>
        <authorList>
            <person name="Fei C."/>
            <person name="Mohamed A.R."/>
            <person name="Booker A."/>
            <person name="Arshad M."/>
            <person name="Klass S."/>
            <person name="Ahn S."/>
            <person name="Gilbert P.M."/>
            <person name="Heil C.A."/>
            <person name="Martinez J.M."/>
            <person name="Amin S.A."/>
        </authorList>
    </citation>
    <scope>NUCLEOTIDE SEQUENCE [LARGE SCALE GENOMIC DNA]</scope>
    <source>
        <strain evidence="7 8">CE15</strain>
    </source>
</reference>
<feature type="transmembrane region" description="Helical" evidence="6">
    <location>
        <begin position="6"/>
        <end position="29"/>
    </location>
</feature>
<evidence type="ECO:0000313" key="7">
    <source>
        <dbReference type="EMBL" id="MEI4548552.1"/>
    </source>
</evidence>
<keyword evidence="5 6" id="KW-0472">Membrane</keyword>
<evidence type="ECO:0000313" key="8">
    <source>
        <dbReference type="Proteomes" id="UP001382455"/>
    </source>
</evidence>
<name>A0ABU8ENK5_9GAMM</name>
<protein>
    <submittedName>
        <fullName evidence="7">LysE family transporter</fullName>
    </submittedName>
</protein>
<evidence type="ECO:0000256" key="3">
    <source>
        <dbReference type="ARBA" id="ARBA00022692"/>
    </source>
</evidence>
<keyword evidence="3 6" id="KW-0812">Transmembrane</keyword>
<organism evidence="7 8">
    <name type="scientific">Pseudoalteromonas spongiae</name>
    <dbReference type="NCBI Taxonomy" id="298657"/>
    <lineage>
        <taxon>Bacteria</taxon>
        <taxon>Pseudomonadati</taxon>
        <taxon>Pseudomonadota</taxon>
        <taxon>Gammaproteobacteria</taxon>
        <taxon>Alteromonadales</taxon>
        <taxon>Pseudoalteromonadaceae</taxon>
        <taxon>Pseudoalteromonas</taxon>
    </lineage>
</organism>
<keyword evidence="8" id="KW-1185">Reference proteome</keyword>
<feature type="transmembrane region" description="Helical" evidence="6">
    <location>
        <begin position="121"/>
        <end position="142"/>
    </location>
</feature>
<gene>
    <name evidence="7" type="ORF">WAE96_02385</name>
</gene>
<sequence>MNYLDEFLLIAISHFFAVASPGPDFALVLKQSIQKGRNNALVTSAGIATGILVHVSYCVLGVAIVISQSPTVFAALKYLAAAYLAYIGVMALRAKPADQQAQRVQTNTQAESMVKAFSRGFLVNALNPKATLFFLSLFTLVISVETPITVQVGYGLYMAVATLVWFSFLSIVLSRSKVRAFFLRAGHWFDRGIGVVLIGLAIRVVWV</sequence>
<proteinExistence type="predicted"/>
<dbReference type="RefSeq" id="WP_336434478.1">
    <property type="nucleotide sequence ID" value="NZ_JBAWKS010000001.1"/>
</dbReference>
<dbReference type="PANTHER" id="PTHR30086:SF20">
    <property type="entry name" value="ARGININE EXPORTER PROTEIN ARGO-RELATED"/>
    <property type="match status" value="1"/>
</dbReference>
<dbReference type="PANTHER" id="PTHR30086">
    <property type="entry name" value="ARGININE EXPORTER PROTEIN ARGO"/>
    <property type="match status" value="1"/>
</dbReference>